<protein>
    <submittedName>
        <fullName evidence="1">Uncharacterized protein</fullName>
    </submittedName>
</protein>
<sequence length="154" mass="16675">MVRRCAGPPSALEALSKVHRLGGQVLRACHCWCTERVLLTHRPSPYGLPAYSGVFLCASRFCLSCRDQPRSSDGRSLLCLLLWASWRPPAPGCPIHSVSLLVSSVGVLPFFPLCCWSCHLDEGLRLPKSVSGFPRISSTGSAMGPDFSGGVLEY</sequence>
<dbReference type="EMBL" id="JANPWB010000010">
    <property type="protein sequence ID" value="KAJ1139641.1"/>
    <property type="molecule type" value="Genomic_DNA"/>
</dbReference>
<keyword evidence="2" id="KW-1185">Reference proteome</keyword>
<dbReference type="Proteomes" id="UP001066276">
    <property type="component" value="Chromosome 6"/>
</dbReference>
<gene>
    <name evidence="1" type="ORF">NDU88_006008</name>
</gene>
<accession>A0AAV7QGE6</accession>
<dbReference type="AlphaFoldDB" id="A0AAV7QGE6"/>
<evidence type="ECO:0000313" key="1">
    <source>
        <dbReference type="EMBL" id="KAJ1139641.1"/>
    </source>
</evidence>
<proteinExistence type="predicted"/>
<comment type="caution">
    <text evidence="1">The sequence shown here is derived from an EMBL/GenBank/DDBJ whole genome shotgun (WGS) entry which is preliminary data.</text>
</comment>
<reference evidence="1" key="1">
    <citation type="journal article" date="2022" name="bioRxiv">
        <title>Sequencing and chromosome-scale assembly of the giantPleurodeles waltlgenome.</title>
        <authorList>
            <person name="Brown T."/>
            <person name="Elewa A."/>
            <person name="Iarovenko S."/>
            <person name="Subramanian E."/>
            <person name="Araus A.J."/>
            <person name="Petzold A."/>
            <person name="Susuki M."/>
            <person name="Suzuki K.-i.T."/>
            <person name="Hayashi T."/>
            <person name="Toyoda A."/>
            <person name="Oliveira C."/>
            <person name="Osipova E."/>
            <person name="Leigh N.D."/>
            <person name="Simon A."/>
            <person name="Yun M.H."/>
        </authorList>
    </citation>
    <scope>NUCLEOTIDE SEQUENCE</scope>
    <source>
        <strain evidence="1">20211129_DDA</strain>
        <tissue evidence="1">Liver</tissue>
    </source>
</reference>
<name>A0AAV7QGE6_PLEWA</name>
<evidence type="ECO:0000313" key="2">
    <source>
        <dbReference type="Proteomes" id="UP001066276"/>
    </source>
</evidence>
<organism evidence="1 2">
    <name type="scientific">Pleurodeles waltl</name>
    <name type="common">Iberian ribbed newt</name>
    <dbReference type="NCBI Taxonomy" id="8319"/>
    <lineage>
        <taxon>Eukaryota</taxon>
        <taxon>Metazoa</taxon>
        <taxon>Chordata</taxon>
        <taxon>Craniata</taxon>
        <taxon>Vertebrata</taxon>
        <taxon>Euteleostomi</taxon>
        <taxon>Amphibia</taxon>
        <taxon>Batrachia</taxon>
        <taxon>Caudata</taxon>
        <taxon>Salamandroidea</taxon>
        <taxon>Salamandridae</taxon>
        <taxon>Pleurodelinae</taxon>
        <taxon>Pleurodeles</taxon>
    </lineage>
</organism>